<name>A0A8T4H2X1_METMI</name>
<dbReference type="RefSeq" id="WP_204936581.1">
    <property type="nucleotide sequence ID" value="NZ_JAFBBC010000001.1"/>
</dbReference>
<comment type="caution">
    <text evidence="2">The sequence shown here is derived from an EMBL/GenBank/DDBJ whole genome shotgun (WGS) entry which is preliminary data.</text>
</comment>
<dbReference type="EMBL" id="JAFBBC010000001">
    <property type="protein sequence ID" value="MBM7408769.1"/>
    <property type="molecule type" value="Genomic_DNA"/>
</dbReference>
<reference evidence="1" key="1">
    <citation type="submission" date="2021-01" db="EMBL/GenBank/DDBJ databases">
        <title>Genomic Encyclopedia of Type Strains, Phase IV (KMG-V): Genome sequencing to study the core and pangenomes of soil and plant-associated prokaryotes.</title>
        <authorList>
            <person name="Whitman W."/>
        </authorList>
    </citation>
    <scope>NUCLEOTIDE SEQUENCE</scope>
    <source>
        <strain evidence="1">RC</strain>
    </source>
</reference>
<organism evidence="2 3">
    <name type="scientific">Methanococcus maripaludis</name>
    <name type="common">Methanococcus deltae</name>
    <dbReference type="NCBI Taxonomy" id="39152"/>
    <lineage>
        <taxon>Archaea</taxon>
        <taxon>Methanobacteriati</taxon>
        <taxon>Methanobacteriota</taxon>
        <taxon>Methanomada group</taxon>
        <taxon>Methanococci</taxon>
        <taxon>Methanococcales</taxon>
        <taxon>Methanococcaceae</taxon>
        <taxon>Methanococcus</taxon>
    </lineage>
</organism>
<dbReference type="Proteomes" id="UP000722095">
    <property type="component" value="Unassembled WGS sequence"/>
</dbReference>
<reference evidence="2" key="2">
    <citation type="submission" date="2021-03" db="EMBL/GenBank/DDBJ databases">
        <title>Genomic Encyclopedia of Type Strains, Phase IV (KMG-IV): sequencing the most valuable type-strain genomes for metagenomic binning, comparative biology and taxonomic classification.</title>
        <authorList>
            <person name="Goeker M."/>
        </authorList>
    </citation>
    <scope>NUCLEOTIDE SEQUENCE</scope>
    <source>
        <strain evidence="2">DSM 2771</strain>
    </source>
</reference>
<dbReference type="AlphaFoldDB" id="A0A8T4H2X1"/>
<sequence length="56" mass="6727">MDELIEHIYYTEKVPMGTLNKKRYFETEEQKQQYLTLIEQGTAEEEAYTTVRPPIE</sequence>
<evidence type="ECO:0000313" key="3">
    <source>
        <dbReference type="Proteomes" id="UP000742560"/>
    </source>
</evidence>
<evidence type="ECO:0000313" key="1">
    <source>
        <dbReference type="EMBL" id="MBM7408769.1"/>
    </source>
</evidence>
<dbReference type="EMBL" id="JAGINF010000001">
    <property type="protein sequence ID" value="MBP2219062.1"/>
    <property type="molecule type" value="Genomic_DNA"/>
</dbReference>
<dbReference type="Proteomes" id="UP000742560">
    <property type="component" value="Unassembled WGS sequence"/>
</dbReference>
<protein>
    <submittedName>
        <fullName evidence="2">Uncharacterized protein</fullName>
    </submittedName>
</protein>
<accession>A0A8T4H2X1</accession>
<proteinExistence type="predicted"/>
<evidence type="ECO:0000313" key="2">
    <source>
        <dbReference type="EMBL" id="MBP2219062.1"/>
    </source>
</evidence>
<gene>
    <name evidence="1" type="ORF">HNP85_000441</name>
    <name evidence="2" type="ORF">J2745_000537</name>
</gene>